<dbReference type="RefSeq" id="WP_066241270.1">
    <property type="nucleotide sequence ID" value="NZ_LSGP01000017.1"/>
</dbReference>
<dbReference type="Pfam" id="PF00356">
    <property type="entry name" value="LacI"/>
    <property type="match status" value="1"/>
</dbReference>
<proteinExistence type="predicted"/>
<dbReference type="SUPFAM" id="SSF47413">
    <property type="entry name" value="lambda repressor-like DNA-binding domains"/>
    <property type="match status" value="1"/>
</dbReference>
<dbReference type="SUPFAM" id="SSF53822">
    <property type="entry name" value="Periplasmic binding protein-like I"/>
    <property type="match status" value="1"/>
</dbReference>
<evidence type="ECO:0000259" key="4">
    <source>
        <dbReference type="PROSITE" id="PS50932"/>
    </source>
</evidence>
<dbReference type="InterPro" id="IPR046335">
    <property type="entry name" value="LacI/GalR-like_sensor"/>
</dbReference>
<dbReference type="AlphaFoldDB" id="A0A154BQB5"/>
<dbReference type="SMART" id="SM00354">
    <property type="entry name" value="HTH_LACI"/>
    <property type="match status" value="1"/>
</dbReference>
<dbReference type="PANTHER" id="PTHR30146:SF145">
    <property type="entry name" value="RIBOSE OPERON REPRESSOR"/>
    <property type="match status" value="1"/>
</dbReference>
<keyword evidence="6" id="KW-1185">Reference proteome</keyword>
<evidence type="ECO:0000313" key="6">
    <source>
        <dbReference type="Proteomes" id="UP000076268"/>
    </source>
</evidence>
<comment type="caution">
    <text evidence="5">The sequence shown here is derived from an EMBL/GenBank/DDBJ whole genome shotgun (WGS) entry which is preliminary data.</text>
</comment>
<gene>
    <name evidence="5" type="ORF">AXX12_07165</name>
</gene>
<dbReference type="EMBL" id="LSGP01000017">
    <property type="protein sequence ID" value="KYZ76213.1"/>
    <property type="molecule type" value="Genomic_DNA"/>
</dbReference>
<dbReference type="Gene3D" id="1.10.260.40">
    <property type="entry name" value="lambda repressor-like DNA-binding domains"/>
    <property type="match status" value="1"/>
</dbReference>
<name>A0A154BQB5_ANASB</name>
<accession>A0A154BQB5</accession>
<evidence type="ECO:0000256" key="2">
    <source>
        <dbReference type="ARBA" id="ARBA00023125"/>
    </source>
</evidence>
<protein>
    <submittedName>
        <fullName evidence="5">LacI family transcriptional regulator</fullName>
    </submittedName>
</protein>
<keyword evidence="2" id="KW-0238">DNA-binding</keyword>
<dbReference type="PROSITE" id="PS50932">
    <property type="entry name" value="HTH_LACI_2"/>
    <property type="match status" value="1"/>
</dbReference>
<dbReference type="GO" id="GO:0003700">
    <property type="term" value="F:DNA-binding transcription factor activity"/>
    <property type="evidence" value="ECO:0007669"/>
    <property type="project" value="TreeGrafter"/>
</dbReference>
<dbReference type="Proteomes" id="UP000076268">
    <property type="component" value="Unassembled WGS sequence"/>
</dbReference>
<keyword evidence="3" id="KW-0804">Transcription</keyword>
<dbReference type="STRING" id="1794912.AXX12_07165"/>
<dbReference type="CDD" id="cd19977">
    <property type="entry name" value="PBP1_EndR-like"/>
    <property type="match status" value="1"/>
</dbReference>
<reference evidence="5 6" key="1">
    <citation type="submission" date="2016-02" db="EMBL/GenBank/DDBJ databases">
        <title>Anaerosporomusa subterraneum gen. nov., sp. nov., a spore-forming obligate anaerobe isolated from saprolite.</title>
        <authorList>
            <person name="Choi J.K."/>
            <person name="Shah M."/>
            <person name="Yee N."/>
        </authorList>
    </citation>
    <scope>NUCLEOTIDE SEQUENCE [LARGE SCALE GENOMIC DNA]</scope>
    <source>
        <strain evidence="5 6">RU4</strain>
    </source>
</reference>
<dbReference type="Gene3D" id="3.40.50.2300">
    <property type="match status" value="2"/>
</dbReference>
<dbReference type="CDD" id="cd01392">
    <property type="entry name" value="HTH_LacI"/>
    <property type="match status" value="1"/>
</dbReference>
<keyword evidence="1" id="KW-0805">Transcription regulation</keyword>
<sequence>MPVTISDIARQAGVSKSTVSRYLNRRYECMSAATREKIGEVIAAADYRPNALARSLKQKRTHTIAAVVANILNPFSTSMIRGIEDFCQQAGFNLILCNADDQPDKEKSYLEMLLAKQVDGLIINTAGQNKAMLQQIAAHIPVVLVDRRVPELSCDSVTLDNRKGVAMLVDHLVGLGRRDIALFTLPFDTVSPRLDRVTGYKAALERHGIPFRAELLLETDTSQVSVQAKLAKLLASGPRPDAVFGFNNLMTMAIIKAVRALKLSIPDDIAVIGFDDWEWASLLEPPVTVVDQPAYDMGSKAATLLIARIQGKRISKRPVVAVFEPKLIIRSSCGERAD</sequence>
<feature type="domain" description="HTH lacI-type" evidence="4">
    <location>
        <begin position="3"/>
        <end position="58"/>
    </location>
</feature>
<dbReference type="PANTHER" id="PTHR30146">
    <property type="entry name" value="LACI-RELATED TRANSCRIPTIONAL REPRESSOR"/>
    <property type="match status" value="1"/>
</dbReference>
<dbReference type="InterPro" id="IPR028082">
    <property type="entry name" value="Peripla_BP_I"/>
</dbReference>
<evidence type="ECO:0000313" key="5">
    <source>
        <dbReference type="EMBL" id="KYZ76213.1"/>
    </source>
</evidence>
<dbReference type="OrthoDB" id="3180992at2"/>
<dbReference type="Pfam" id="PF13377">
    <property type="entry name" value="Peripla_BP_3"/>
    <property type="match status" value="1"/>
</dbReference>
<organism evidence="5 6">
    <name type="scientific">Anaerosporomusa subterranea</name>
    <dbReference type="NCBI Taxonomy" id="1794912"/>
    <lineage>
        <taxon>Bacteria</taxon>
        <taxon>Bacillati</taxon>
        <taxon>Bacillota</taxon>
        <taxon>Negativicutes</taxon>
        <taxon>Acetonemataceae</taxon>
        <taxon>Anaerosporomusa</taxon>
    </lineage>
</organism>
<dbReference type="PROSITE" id="PS00356">
    <property type="entry name" value="HTH_LACI_1"/>
    <property type="match status" value="1"/>
</dbReference>
<evidence type="ECO:0000256" key="1">
    <source>
        <dbReference type="ARBA" id="ARBA00023015"/>
    </source>
</evidence>
<dbReference type="PRINTS" id="PR00036">
    <property type="entry name" value="HTHLACI"/>
</dbReference>
<dbReference type="InterPro" id="IPR010982">
    <property type="entry name" value="Lambda_DNA-bd_dom_sf"/>
</dbReference>
<dbReference type="GO" id="GO:0000976">
    <property type="term" value="F:transcription cis-regulatory region binding"/>
    <property type="evidence" value="ECO:0007669"/>
    <property type="project" value="TreeGrafter"/>
</dbReference>
<evidence type="ECO:0000256" key="3">
    <source>
        <dbReference type="ARBA" id="ARBA00023163"/>
    </source>
</evidence>
<dbReference type="InterPro" id="IPR000843">
    <property type="entry name" value="HTH_LacI"/>
</dbReference>